<name>A0A837IFM2_9BACT</name>
<reference evidence="2 3" key="1">
    <citation type="journal article" date="2015" name="Nature">
        <title>rRNA introns, odd ribosomes, and small enigmatic genomes across a large radiation of phyla.</title>
        <authorList>
            <person name="Brown C.T."/>
            <person name="Hug L.A."/>
            <person name="Thomas B.C."/>
            <person name="Sharon I."/>
            <person name="Castelle C.J."/>
            <person name="Singh A."/>
            <person name="Wilkins M.J."/>
            <person name="Williams K.H."/>
            <person name="Banfield J.F."/>
        </authorList>
    </citation>
    <scope>NUCLEOTIDE SEQUENCE [LARGE SCALE GENOMIC DNA]</scope>
</reference>
<organism evidence="2 3">
    <name type="scientific">Candidatus Woesebacteria bacterium GW2011_GWB1_44_11</name>
    <dbReference type="NCBI Taxonomy" id="1618579"/>
    <lineage>
        <taxon>Bacteria</taxon>
        <taxon>Candidatus Woeseibacteriota</taxon>
    </lineage>
</organism>
<keyword evidence="1" id="KW-0812">Transmembrane</keyword>
<keyword evidence="1" id="KW-0472">Membrane</keyword>
<feature type="transmembrane region" description="Helical" evidence="1">
    <location>
        <begin position="20"/>
        <end position="39"/>
    </location>
</feature>
<proteinExistence type="predicted"/>
<dbReference type="Proteomes" id="UP000034012">
    <property type="component" value="Unassembled WGS sequence"/>
</dbReference>
<evidence type="ECO:0000256" key="1">
    <source>
        <dbReference type="SAM" id="Phobius"/>
    </source>
</evidence>
<dbReference type="EMBL" id="LCHK01000011">
    <property type="protein sequence ID" value="KKT32633.1"/>
    <property type="molecule type" value="Genomic_DNA"/>
</dbReference>
<sequence length="40" mass="4615">MESKSLHINKVTRSTLEHVLFMIIPVLVFLAALVIFLKYV</sequence>
<evidence type="ECO:0000313" key="3">
    <source>
        <dbReference type="Proteomes" id="UP000034012"/>
    </source>
</evidence>
<gene>
    <name evidence="2" type="ORF">UW20_C0011G0003</name>
</gene>
<protein>
    <submittedName>
        <fullName evidence="2">Uncharacterized protein</fullName>
    </submittedName>
</protein>
<keyword evidence="1" id="KW-1133">Transmembrane helix</keyword>
<evidence type="ECO:0000313" key="2">
    <source>
        <dbReference type="EMBL" id="KKT32633.1"/>
    </source>
</evidence>
<accession>A0A837IFM2</accession>
<dbReference type="AlphaFoldDB" id="A0A837IFM2"/>
<comment type="caution">
    <text evidence="2">The sequence shown here is derived from an EMBL/GenBank/DDBJ whole genome shotgun (WGS) entry which is preliminary data.</text>
</comment>